<name>A0A8T0GQG6_CERPU</name>
<dbReference type="AlphaFoldDB" id="A0A8T0GQG6"/>
<comment type="caution">
    <text evidence="1">The sequence shown here is derived from an EMBL/GenBank/DDBJ whole genome shotgun (WGS) entry which is preliminary data.</text>
</comment>
<gene>
    <name evidence="1" type="ORF">KC19_10G188500</name>
</gene>
<proteinExistence type="predicted"/>
<evidence type="ECO:0000313" key="1">
    <source>
        <dbReference type="EMBL" id="KAG0560539.1"/>
    </source>
</evidence>
<keyword evidence="2" id="KW-1185">Reference proteome</keyword>
<protein>
    <submittedName>
        <fullName evidence="1">Uncharacterized protein</fullName>
    </submittedName>
</protein>
<organism evidence="1 2">
    <name type="scientific">Ceratodon purpureus</name>
    <name type="common">Fire moss</name>
    <name type="synonym">Dicranum purpureum</name>
    <dbReference type="NCBI Taxonomy" id="3225"/>
    <lineage>
        <taxon>Eukaryota</taxon>
        <taxon>Viridiplantae</taxon>
        <taxon>Streptophyta</taxon>
        <taxon>Embryophyta</taxon>
        <taxon>Bryophyta</taxon>
        <taxon>Bryophytina</taxon>
        <taxon>Bryopsida</taxon>
        <taxon>Dicranidae</taxon>
        <taxon>Pseudoditrichales</taxon>
        <taxon>Ditrichaceae</taxon>
        <taxon>Ceratodon</taxon>
    </lineage>
</organism>
<evidence type="ECO:0000313" key="2">
    <source>
        <dbReference type="Proteomes" id="UP000822688"/>
    </source>
</evidence>
<dbReference type="Proteomes" id="UP000822688">
    <property type="component" value="Chromosome 10"/>
</dbReference>
<dbReference type="EMBL" id="CM026431">
    <property type="protein sequence ID" value="KAG0560539.1"/>
    <property type="molecule type" value="Genomic_DNA"/>
</dbReference>
<reference evidence="1" key="1">
    <citation type="submission" date="2020-06" db="EMBL/GenBank/DDBJ databases">
        <title>WGS assembly of Ceratodon purpureus strain R40.</title>
        <authorList>
            <person name="Carey S.B."/>
            <person name="Jenkins J."/>
            <person name="Shu S."/>
            <person name="Lovell J.T."/>
            <person name="Sreedasyam A."/>
            <person name="Maumus F."/>
            <person name="Tiley G.P."/>
            <person name="Fernandez-Pozo N."/>
            <person name="Barry K."/>
            <person name="Chen C."/>
            <person name="Wang M."/>
            <person name="Lipzen A."/>
            <person name="Daum C."/>
            <person name="Saski C.A."/>
            <person name="Payton A.C."/>
            <person name="Mcbreen J.C."/>
            <person name="Conrad R.E."/>
            <person name="Kollar L.M."/>
            <person name="Olsson S."/>
            <person name="Huttunen S."/>
            <person name="Landis J.B."/>
            <person name="Wickett N.J."/>
            <person name="Johnson M.G."/>
            <person name="Rensing S.A."/>
            <person name="Grimwood J."/>
            <person name="Schmutz J."/>
            <person name="Mcdaniel S.F."/>
        </authorList>
    </citation>
    <scope>NUCLEOTIDE SEQUENCE</scope>
    <source>
        <strain evidence="1">R40</strain>
    </source>
</reference>
<accession>A0A8T0GQG6</accession>
<sequence>MCISIEGTATPSCDATHHSAFGRDAGGGLHYSSKLFWYLFPMQFKDYQEPAATWTGRSGGNPNREQIPWWRVRCPPSSDDPLNWYVVFFILGIHDTLVVSPL</sequence>